<gene>
    <name evidence="1" type="ORF">QFC24_000137</name>
</gene>
<dbReference type="EMBL" id="JASBWV010000001">
    <property type="protein sequence ID" value="KAJ9127853.1"/>
    <property type="molecule type" value="Genomic_DNA"/>
</dbReference>
<reference evidence="1" key="1">
    <citation type="submission" date="2023-04" db="EMBL/GenBank/DDBJ databases">
        <title>Draft Genome sequencing of Naganishia species isolated from polar environments using Oxford Nanopore Technology.</title>
        <authorList>
            <person name="Leo P."/>
            <person name="Venkateswaran K."/>
        </authorList>
    </citation>
    <scope>NUCLEOTIDE SEQUENCE</scope>
    <source>
        <strain evidence="1">DBVPG 5303</strain>
    </source>
</reference>
<proteinExistence type="predicted"/>
<evidence type="ECO:0000313" key="2">
    <source>
        <dbReference type="Proteomes" id="UP001234202"/>
    </source>
</evidence>
<evidence type="ECO:0000313" key="1">
    <source>
        <dbReference type="EMBL" id="KAJ9127853.1"/>
    </source>
</evidence>
<accession>A0ACC2XV11</accession>
<dbReference type="Proteomes" id="UP001234202">
    <property type="component" value="Unassembled WGS sequence"/>
</dbReference>
<keyword evidence="2" id="KW-1185">Reference proteome</keyword>
<name>A0ACC2XV11_9TREE</name>
<organism evidence="1 2">
    <name type="scientific">Naganishia onofrii</name>
    <dbReference type="NCBI Taxonomy" id="1851511"/>
    <lineage>
        <taxon>Eukaryota</taxon>
        <taxon>Fungi</taxon>
        <taxon>Dikarya</taxon>
        <taxon>Basidiomycota</taxon>
        <taxon>Agaricomycotina</taxon>
        <taxon>Tremellomycetes</taxon>
        <taxon>Filobasidiales</taxon>
        <taxon>Filobasidiaceae</taxon>
        <taxon>Naganishia</taxon>
    </lineage>
</organism>
<protein>
    <submittedName>
        <fullName evidence="1">Uncharacterized protein</fullName>
    </submittedName>
</protein>
<comment type="caution">
    <text evidence="1">The sequence shown here is derived from an EMBL/GenBank/DDBJ whole genome shotgun (WGS) entry which is preliminary data.</text>
</comment>
<sequence>MNSDFTARITLDEWQEYQNLKANFHRYTNCYSQEQQTLLARIDQLQIENVSLHDKLLTQEQLNEIERERDVGVSGAQSDSMTRRLNRRASLFDGTWTNDLQSTMVSPYPPTIFSPSVSISRARKPTLAVTVPERSPFSLSSAIDMQSKSCSAADAPTTSWTVSSSSSTSLKPERRSSSHLPVLRPSLSPLDTFVEDEPFSNATWADFDWDGDADPPGTAVSAPAGLVSSSAVGLVRYTMVLIDASNVKFPPEFVVQGQRGGHSFIDSLHYSISSQLAVHDLSPIADTFMIRMVVHEREHGNLKDGSADLKQMEEFCLGIQSHMTSMPFEIVPNVRFNNSSSAVLSALRMCLGDDDCQRVFIAVDSSLPVYRDALLNFSAHSDTSKLLLLNGDSNTLNTSITCLDVQNVLSPISDSSRSNVTPSDRAAMEDEARWIPPSYSDVAKAAPPFDYPRDNSATPSGHESRSETTETWHPSSLPQAITVPHIPIVHGKSVYI</sequence>